<accession>A0A438MMG5</accession>
<keyword evidence="1" id="KW-1133">Transmembrane helix</keyword>
<protein>
    <submittedName>
        <fullName evidence="2">Uncharacterized protein</fullName>
    </submittedName>
</protein>
<evidence type="ECO:0000313" key="3">
    <source>
        <dbReference type="Proteomes" id="UP000284824"/>
    </source>
</evidence>
<sequence>MDWKRGLVALIGVAIPGIKASLEWGWLGTIGILGVGVIVFSIITPAQKLLAVRLRAAFGDPSGFAVAFQPFDPRDYRRFGAKQWRRQSYRALLAIDRGRLTFRPDEKSRLKGRNAFSVPLADIRTIVVRRPHHLRPGAMAFVELQGGGVLHLRLLDRGAAFVAVLRAAGVPRVEED</sequence>
<feature type="transmembrane region" description="Helical" evidence="1">
    <location>
        <begin position="30"/>
        <end position="46"/>
    </location>
</feature>
<dbReference type="AlphaFoldDB" id="A0A438MMG5"/>
<evidence type="ECO:0000256" key="1">
    <source>
        <dbReference type="SAM" id="Phobius"/>
    </source>
</evidence>
<comment type="caution">
    <text evidence="2">The sequence shown here is derived from an EMBL/GenBank/DDBJ whole genome shotgun (WGS) entry which is preliminary data.</text>
</comment>
<dbReference type="EMBL" id="SAUN01000001">
    <property type="protein sequence ID" value="RVX46972.1"/>
    <property type="molecule type" value="Genomic_DNA"/>
</dbReference>
<proteinExistence type="predicted"/>
<gene>
    <name evidence="2" type="ORF">EDD27_9887</name>
</gene>
<reference evidence="2 3" key="1">
    <citation type="submission" date="2019-01" db="EMBL/GenBank/DDBJ databases">
        <title>Sequencing the genomes of 1000 actinobacteria strains.</title>
        <authorList>
            <person name="Klenk H.-P."/>
        </authorList>
    </citation>
    <scope>NUCLEOTIDE SEQUENCE [LARGE SCALE GENOMIC DNA]</scope>
    <source>
        <strain evidence="2 3">DSM 43925</strain>
    </source>
</reference>
<keyword evidence="1" id="KW-0472">Membrane</keyword>
<organism evidence="2 3">
    <name type="scientific">Nonomuraea polychroma</name>
    <dbReference type="NCBI Taxonomy" id="46176"/>
    <lineage>
        <taxon>Bacteria</taxon>
        <taxon>Bacillati</taxon>
        <taxon>Actinomycetota</taxon>
        <taxon>Actinomycetes</taxon>
        <taxon>Streptosporangiales</taxon>
        <taxon>Streptosporangiaceae</taxon>
        <taxon>Nonomuraea</taxon>
    </lineage>
</organism>
<evidence type="ECO:0000313" key="2">
    <source>
        <dbReference type="EMBL" id="RVX46972.1"/>
    </source>
</evidence>
<dbReference type="Proteomes" id="UP000284824">
    <property type="component" value="Unassembled WGS sequence"/>
</dbReference>
<keyword evidence="3" id="KW-1185">Reference proteome</keyword>
<keyword evidence="1" id="KW-0812">Transmembrane</keyword>
<name>A0A438MMG5_9ACTN</name>